<feature type="domain" description="HTH marR-type" evidence="4">
    <location>
        <begin position="26"/>
        <end position="158"/>
    </location>
</feature>
<dbReference type="Proteomes" id="UP001285352">
    <property type="component" value="Unassembled WGS sequence"/>
</dbReference>
<dbReference type="SUPFAM" id="SSF46785">
    <property type="entry name" value="Winged helix' DNA-binding domain"/>
    <property type="match status" value="1"/>
</dbReference>
<protein>
    <submittedName>
        <fullName evidence="5">MarR family winged helix-turn-helix transcriptional regulator</fullName>
    </submittedName>
</protein>
<dbReference type="InterPro" id="IPR036390">
    <property type="entry name" value="WH_DNA-bd_sf"/>
</dbReference>
<dbReference type="InterPro" id="IPR000835">
    <property type="entry name" value="HTH_MarR-typ"/>
</dbReference>
<reference evidence="5 6" key="2">
    <citation type="submission" date="2023-11" db="EMBL/GenBank/DDBJ databases">
        <authorList>
            <person name="Lara A.C."/>
            <person name="Chronakova A."/>
        </authorList>
    </citation>
    <scope>NUCLEOTIDE SEQUENCE [LARGE SCALE GENOMIC DNA]</scope>
    <source>
        <strain evidence="5 6">BCCO 10_0061</strain>
    </source>
</reference>
<evidence type="ECO:0000259" key="4">
    <source>
        <dbReference type="PROSITE" id="PS50995"/>
    </source>
</evidence>
<keyword evidence="3" id="KW-0804">Transcription</keyword>
<gene>
    <name evidence="5" type="ORF">SK854_42885</name>
</gene>
<dbReference type="SMART" id="SM00347">
    <property type="entry name" value="HTH_MARR"/>
    <property type="match status" value="1"/>
</dbReference>
<organism evidence="5 6">
    <name type="scientific">Lentzea sokolovensis</name>
    <dbReference type="NCBI Taxonomy" id="3095429"/>
    <lineage>
        <taxon>Bacteria</taxon>
        <taxon>Bacillati</taxon>
        <taxon>Actinomycetota</taxon>
        <taxon>Actinomycetes</taxon>
        <taxon>Pseudonocardiales</taxon>
        <taxon>Pseudonocardiaceae</taxon>
        <taxon>Lentzea</taxon>
    </lineage>
</organism>
<sequence>MPSTSGDQPSSGHVPSLPVPPMVADLGPITHALFRVARLNRLHARKLLKPSGLHPAQELVMMQLWGVGPQRQTDLVNLLGSDAATMTRTIRRLEDEGFITRRRDERDKRATIIEATAESQALRAGVEQVWSELEATVTRGLDQEQRDVLLALLETVESGQAHILVDAQIDGIAQI</sequence>
<dbReference type="PROSITE" id="PS01117">
    <property type="entry name" value="HTH_MARR_1"/>
    <property type="match status" value="1"/>
</dbReference>
<keyword evidence="6" id="KW-1185">Reference proteome</keyword>
<dbReference type="PROSITE" id="PS50995">
    <property type="entry name" value="HTH_MARR_2"/>
    <property type="match status" value="1"/>
</dbReference>
<keyword evidence="1" id="KW-0805">Transcription regulation</keyword>
<comment type="caution">
    <text evidence="5">The sequence shown here is derived from an EMBL/GenBank/DDBJ whole genome shotgun (WGS) entry which is preliminary data.</text>
</comment>
<dbReference type="Gene3D" id="1.10.10.10">
    <property type="entry name" value="Winged helix-like DNA-binding domain superfamily/Winged helix DNA-binding domain"/>
    <property type="match status" value="1"/>
</dbReference>
<dbReference type="EMBL" id="JAXAVU010000016">
    <property type="protein sequence ID" value="MDX8148926.1"/>
    <property type="molecule type" value="Genomic_DNA"/>
</dbReference>
<dbReference type="PANTHER" id="PTHR42756">
    <property type="entry name" value="TRANSCRIPTIONAL REGULATOR, MARR"/>
    <property type="match status" value="1"/>
</dbReference>
<evidence type="ECO:0000313" key="5">
    <source>
        <dbReference type="EMBL" id="MDX8148926.1"/>
    </source>
</evidence>
<accession>A0ABU4VAV8</accession>
<proteinExistence type="predicted"/>
<evidence type="ECO:0000256" key="1">
    <source>
        <dbReference type="ARBA" id="ARBA00023015"/>
    </source>
</evidence>
<name>A0ABU4VAV8_9PSEU</name>
<keyword evidence="2" id="KW-0238">DNA-binding</keyword>
<reference evidence="5 6" key="1">
    <citation type="submission" date="2023-11" db="EMBL/GenBank/DDBJ databases">
        <title>Lentzea sokolovensis, sp. nov., Lentzea kristufkii, sp. nov., and Lentzea miocenensis, sp. nov., rare actinobacteria from Sokolov Coal Basin, Miocene lacustrine sediment, Czech Republic.</title>
        <authorList>
            <person name="Lara A."/>
            <person name="Kotroba L."/>
            <person name="Nouioui I."/>
            <person name="Neumann-Schaal M."/>
            <person name="Mast Y."/>
            <person name="Chronakova A."/>
        </authorList>
    </citation>
    <scope>NUCLEOTIDE SEQUENCE [LARGE SCALE GENOMIC DNA]</scope>
    <source>
        <strain evidence="5 6">BCCO 10_0061</strain>
    </source>
</reference>
<dbReference type="RefSeq" id="WP_319980895.1">
    <property type="nucleotide sequence ID" value="NZ_JAXAVU010000016.1"/>
</dbReference>
<dbReference type="PANTHER" id="PTHR42756:SF1">
    <property type="entry name" value="TRANSCRIPTIONAL REPRESSOR OF EMRAB OPERON"/>
    <property type="match status" value="1"/>
</dbReference>
<evidence type="ECO:0000256" key="2">
    <source>
        <dbReference type="ARBA" id="ARBA00023125"/>
    </source>
</evidence>
<dbReference type="Pfam" id="PF01047">
    <property type="entry name" value="MarR"/>
    <property type="match status" value="1"/>
</dbReference>
<dbReference type="InterPro" id="IPR036388">
    <property type="entry name" value="WH-like_DNA-bd_sf"/>
</dbReference>
<dbReference type="InterPro" id="IPR023187">
    <property type="entry name" value="Tscrpt_reg_MarR-type_CS"/>
</dbReference>
<dbReference type="PRINTS" id="PR00598">
    <property type="entry name" value="HTHMARR"/>
</dbReference>
<evidence type="ECO:0000256" key="3">
    <source>
        <dbReference type="ARBA" id="ARBA00023163"/>
    </source>
</evidence>
<evidence type="ECO:0000313" key="6">
    <source>
        <dbReference type="Proteomes" id="UP001285352"/>
    </source>
</evidence>